<evidence type="ECO:0008006" key="5">
    <source>
        <dbReference type="Google" id="ProtNLM"/>
    </source>
</evidence>
<evidence type="ECO:0000313" key="3">
    <source>
        <dbReference type="EMBL" id="MBC8598907.1"/>
    </source>
</evidence>
<feature type="signal peptide" evidence="2">
    <location>
        <begin position="1"/>
        <end position="23"/>
    </location>
</feature>
<protein>
    <recommendedName>
        <fullName evidence="5">DUF4363 family protein</fullName>
    </recommendedName>
</protein>
<feature type="coiled-coil region" evidence="1">
    <location>
        <begin position="68"/>
        <end position="136"/>
    </location>
</feature>
<keyword evidence="2" id="KW-0732">Signal</keyword>
<dbReference type="EMBL" id="JACRTJ010000014">
    <property type="protein sequence ID" value="MBC8598907.1"/>
    <property type="molecule type" value="Genomic_DNA"/>
</dbReference>
<keyword evidence="4" id="KW-1185">Reference proteome</keyword>
<evidence type="ECO:0000256" key="1">
    <source>
        <dbReference type="SAM" id="Coils"/>
    </source>
</evidence>
<gene>
    <name evidence="3" type="ORF">H8708_06635</name>
</gene>
<dbReference type="RefSeq" id="WP_022273897.1">
    <property type="nucleotide sequence ID" value="NZ_JACRTJ010000014.1"/>
</dbReference>
<feature type="chain" id="PRO_5045599464" description="DUF4363 family protein" evidence="2">
    <location>
        <begin position="24"/>
        <end position="149"/>
    </location>
</feature>
<accession>A0ABR7NS05</accession>
<dbReference type="Proteomes" id="UP000647491">
    <property type="component" value="Unassembled WGS sequence"/>
</dbReference>
<organism evidence="3 4">
    <name type="scientific">Enterocloster hominis</name>
    <name type="common">ex Liu et al. 2021</name>
    <dbReference type="NCBI Taxonomy" id="2763663"/>
    <lineage>
        <taxon>Bacteria</taxon>
        <taxon>Bacillati</taxon>
        <taxon>Bacillota</taxon>
        <taxon>Clostridia</taxon>
        <taxon>Lachnospirales</taxon>
        <taxon>Lachnospiraceae</taxon>
        <taxon>Enterocloster</taxon>
    </lineage>
</organism>
<sequence length="149" mass="17192">MKRIFFIFSLLLCLLSVPVTGFAAETDEEQVKYEDATADNMKEMLKGSIALDKISAENKESLLNWLEAENKPEEAKKLVDKIQKLQEDQEKDQESMDPYTKAKKTCDKKLNAEGANAALENIIRIQKDRLEDQEEVKKLWKDVEKLLKK</sequence>
<reference evidence="3 4" key="1">
    <citation type="submission" date="2020-08" db="EMBL/GenBank/DDBJ databases">
        <title>Genome public.</title>
        <authorList>
            <person name="Liu C."/>
            <person name="Sun Q."/>
        </authorList>
    </citation>
    <scope>NUCLEOTIDE SEQUENCE [LARGE SCALE GENOMIC DNA]</scope>
    <source>
        <strain evidence="3 4">BX10</strain>
    </source>
</reference>
<evidence type="ECO:0000313" key="4">
    <source>
        <dbReference type="Proteomes" id="UP000647491"/>
    </source>
</evidence>
<keyword evidence="1" id="KW-0175">Coiled coil</keyword>
<name>A0ABR7NS05_9FIRM</name>
<evidence type="ECO:0000256" key="2">
    <source>
        <dbReference type="SAM" id="SignalP"/>
    </source>
</evidence>
<comment type="caution">
    <text evidence="3">The sequence shown here is derived from an EMBL/GenBank/DDBJ whole genome shotgun (WGS) entry which is preliminary data.</text>
</comment>
<proteinExistence type="predicted"/>